<dbReference type="EMBL" id="MLBF01000060">
    <property type="protein sequence ID" value="OLN27274.1"/>
    <property type="molecule type" value="Genomic_DNA"/>
</dbReference>
<evidence type="ECO:0000313" key="8">
    <source>
        <dbReference type="Proteomes" id="UP000186102"/>
    </source>
</evidence>
<evidence type="ECO:0000259" key="6">
    <source>
        <dbReference type="Pfam" id="PF00324"/>
    </source>
</evidence>
<dbReference type="Pfam" id="PF00324">
    <property type="entry name" value="AA_permease"/>
    <property type="match status" value="1"/>
</dbReference>
<protein>
    <submittedName>
        <fullName evidence="7">Permaease transmembrane protein</fullName>
    </submittedName>
</protein>
<feature type="transmembrane region" description="Helical" evidence="5">
    <location>
        <begin position="24"/>
        <end position="43"/>
    </location>
</feature>
<proteinExistence type="predicted"/>
<dbReference type="PANTHER" id="PTHR42770:SF7">
    <property type="entry name" value="MEMBRANE PROTEIN"/>
    <property type="match status" value="1"/>
</dbReference>
<organism evidence="7 8">
    <name type="scientific">Desulfosporosinus metallidurans</name>
    <dbReference type="NCBI Taxonomy" id="1888891"/>
    <lineage>
        <taxon>Bacteria</taxon>
        <taxon>Bacillati</taxon>
        <taxon>Bacillota</taxon>
        <taxon>Clostridia</taxon>
        <taxon>Eubacteriales</taxon>
        <taxon>Desulfitobacteriaceae</taxon>
        <taxon>Desulfosporosinus</taxon>
    </lineage>
</organism>
<evidence type="ECO:0000313" key="7">
    <source>
        <dbReference type="EMBL" id="OLN27274.1"/>
    </source>
</evidence>
<feature type="transmembrane region" description="Helical" evidence="5">
    <location>
        <begin position="278"/>
        <end position="302"/>
    </location>
</feature>
<feature type="transmembrane region" description="Helical" evidence="5">
    <location>
        <begin position="49"/>
        <end position="69"/>
    </location>
</feature>
<dbReference type="RefSeq" id="WP_075366948.1">
    <property type="nucleotide sequence ID" value="NZ_MLBF01000060.1"/>
</dbReference>
<feature type="transmembrane region" description="Helical" evidence="5">
    <location>
        <begin position="199"/>
        <end position="222"/>
    </location>
</feature>
<feature type="domain" description="Amino acid permease/ SLC12A" evidence="6">
    <location>
        <begin position="30"/>
        <end position="420"/>
    </location>
</feature>
<keyword evidence="4 5" id="KW-0472">Membrane</keyword>
<feature type="transmembrane region" description="Helical" evidence="5">
    <location>
        <begin position="89"/>
        <end position="108"/>
    </location>
</feature>
<feature type="transmembrane region" description="Helical" evidence="5">
    <location>
        <begin position="335"/>
        <end position="352"/>
    </location>
</feature>
<evidence type="ECO:0000256" key="1">
    <source>
        <dbReference type="ARBA" id="ARBA00004141"/>
    </source>
</evidence>
<dbReference type="Proteomes" id="UP000186102">
    <property type="component" value="Unassembled WGS sequence"/>
</dbReference>
<dbReference type="PANTHER" id="PTHR42770">
    <property type="entry name" value="AMINO ACID TRANSPORTER-RELATED"/>
    <property type="match status" value="1"/>
</dbReference>
<dbReference type="STRING" id="1888891.DSOL_4624"/>
<dbReference type="AlphaFoldDB" id="A0A1Q8QIX1"/>
<dbReference type="PIRSF" id="PIRSF006060">
    <property type="entry name" value="AA_transporter"/>
    <property type="match status" value="1"/>
</dbReference>
<dbReference type="GO" id="GO:0055085">
    <property type="term" value="P:transmembrane transport"/>
    <property type="evidence" value="ECO:0007669"/>
    <property type="project" value="InterPro"/>
</dbReference>
<reference evidence="7 8" key="1">
    <citation type="submission" date="2016-09" db="EMBL/GenBank/DDBJ databases">
        <title>Complete genome of Desulfosporosinus sp. OL.</title>
        <authorList>
            <person name="Mardanov A."/>
            <person name="Beletsky A."/>
            <person name="Panova A."/>
            <person name="Karnachuk O."/>
            <person name="Ravin N."/>
        </authorList>
    </citation>
    <scope>NUCLEOTIDE SEQUENCE [LARGE SCALE GENOMIC DNA]</scope>
    <source>
        <strain evidence="7 8">OL</strain>
    </source>
</reference>
<evidence type="ECO:0000256" key="4">
    <source>
        <dbReference type="ARBA" id="ARBA00023136"/>
    </source>
</evidence>
<comment type="subcellular location">
    <subcellularLocation>
        <location evidence="1">Membrane</location>
        <topology evidence="1">Multi-pass membrane protein</topology>
    </subcellularLocation>
</comment>
<gene>
    <name evidence="7" type="ORF">DSOL_4624</name>
</gene>
<feature type="transmembrane region" description="Helical" evidence="5">
    <location>
        <begin position="421"/>
        <end position="440"/>
    </location>
</feature>
<feature type="transmembrane region" description="Helical" evidence="5">
    <location>
        <begin position="358"/>
        <end position="375"/>
    </location>
</feature>
<feature type="transmembrane region" description="Helical" evidence="5">
    <location>
        <begin position="234"/>
        <end position="258"/>
    </location>
</feature>
<accession>A0A1Q8QIX1</accession>
<comment type="caution">
    <text evidence="7">The sequence shown here is derived from an EMBL/GenBank/DDBJ whole genome shotgun (WGS) entry which is preliminary data.</text>
</comment>
<evidence type="ECO:0000256" key="3">
    <source>
        <dbReference type="ARBA" id="ARBA00022989"/>
    </source>
</evidence>
<feature type="transmembrane region" description="Helical" evidence="5">
    <location>
        <begin position="396"/>
        <end position="415"/>
    </location>
</feature>
<feature type="transmembrane region" description="Helical" evidence="5">
    <location>
        <begin position="128"/>
        <end position="147"/>
    </location>
</feature>
<dbReference type="GO" id="GO:0016020">
    <property type="term" value="C:membrane"/>
    <property type="evidence" value="ECO:0007669"/>
    <property type="project" value="UniProtKB-SubCell"/>
</dbReference>
<feature type="transmembrane region" description="Helical" evidence="5">
    <location>
        <begin position="154"/>
        <end position="179"/>
    </location>
</feature>
<evidence type="ECO:0000256" key="5">
    <source>
        <dbReference type="SAM" id="Phobius"/>
    </source>
</evidence>
<dbReference type="InterPro" id="IPR050367">
    <property type="entry name" value="APC_superfamily"/>
</dbReference>
<name>A0A1Q8QIX1_9FIRM</name>
<evidence type="ECO:0000256" key="2">
    <source>
        <dbReference type="ARBA" id="ARBA00022692"/>
    </source>
</evidence>
<keyword evidence="8" id="KW-1185">Reference proteome</keyword>
<keyword evidence="2 5" id="KW-0812">Transmembrane</keyword>
<keyword evidence="3 5" id="KW-1133">Transmembrane helix</keyword>
<dbReference type="InterPro" id="IPR004841">
    <property type="entry name" value="AA-permease/SLC12A_dom"/>
</dbReference>
<sequence>MTDSATFQYKEEQHLSKVLGPMHIWALGVGIVLVGEFMGWNFTVAKGGSLGAIIACWVIGILYISLVMINTEIGSVIPEAGGQYAMAKYLLGPLAAFNVGLMLVFEYVMLEAADALVVGAILQSVNPAIQSLPYVILTLLLLTYLNYRGVYATLTLNFFITAIAFVTIFVLLFSTYFYIPSQTILRLSELTNGLPYGWIGVVAALQFGIWFFLGIEGTALAAEECRSTARSLPMGTLIGMVTLLVGATVTWFVCSGLVEAGTLGGSVYPLYEAALSTKMSGVIVVMFIGTILACMASANGCINDASRAWFSMSRDTLIPSAFSAVHPKYKTPYRAILFLLPISMAFGFTGLLDQVITFSILSALLVYLFMAYMMFKFRKMYPMDAIERGYVAPWHPFPAIILLVLTLTTLAGMYFGYWVNLLAGLLFYFLASFWFTLHRYKFVDTKAFLKAGTTRWPRPRGY</sequence>
<dbReference type="Gene3D" id="1.20.1740.10">
    <property type="entry name" value="Amino acid/polyamine transporter I"/>
    <property type="match status" value="1"/>
</dbReference>